<keyword evidence="11" id="KW-1185">Reference proteome</keyword>
<keyword evidence="9" id="KW-0732">Signal</keyword>
<evidence type="ECO:0000313" key="10">
    <source>
        <dbReference type="EMBL" id="CAH0392777.1"/>
    </source>
</evidence>
<protein>
    <recommendedName>
        <fullName evidence="12">Ionotropic receptor</fullName>
    </recommendedName>
</protein>
<evidence type="ECO:0000256" key="9">
    <source>
        <dbReference type="SAM" id="SignalP"/>
    </source>
</evidence>
<organism evidence="10 11">
    <name type="scientific">Bemisia tabaci</name>
    <name type="common">Sweetpotato whitefly</name>
    <name type="synonym">Aleurodes tabaci</name>
    <dbReference type="NCBI Taxonomy" id="7038"/>
    <lineage>
        <taxon>Eukaryota</taxon>
        <taxon>Metazoa</taxon>
        <taxon>Ecdysozoa</taxon>
        <taxon>Arthropoda</taxon>
        <taxon>Hexapoda</taxon>
        <taxon>Insecta</taxon>
        <taxon>Pterygota</taxon>
        <taxon>Neoptera</taxon>
        <taxon>Paraneoptera</taxon>
        <taxon>Hemiptera</taxon>
        <taxon>Sternorrhyncha</taxon>
        <taxon>Aleyrodoidea</taxon>
        <taxon>Aleyrodidae</taxon>
        <taxon>Aleyrodinae</taxon>
        <taxon>Bemisia</taxon>
    </lineage>
</organism>
<comment type="subcellular location">
    <subcellularLocation>
        <location evidence="1">Cell membrane</location>
        <topology evidence="1">Multi-pass membrane protein</topology>
    </subcellularLocation>
</comment>
<evidence type="ECO:0000256" key="6">
    <source>
        <dbReference type="ARBA" id="ARBA00023170"/>
    </source>
</evidence>
<keyword evidence="3 8" id="KW-0812">Transmembrane</keyword>
<evidence type="ECO:0000256" key="3">
    <source>
        <dbReference type="ARBA" id="ARBA00022692"/>
    </source>
</evidence>
<feature type="transmembrane region" description="Helical" evidence="8">
    <location>
        <begin position="893"/>
        <end position="915"/>
    </location>
</feature>
<dbReference type="GO" id="GO:0005886">
    <property type="term" value="C:plasma membrane"/>
    <property type="evidence" value="ECO:0007669"/>
    <property type="project" value="UniProtKB-SubCell"/>
</dbReference>
<evidence type="ECO:0000256" key="8">
    <source>
        <dbReference type="SAM" id="Phobius"/>
    </source>
</evidence>
<feature type="signal peptide" evidence="9">
    <location>
        <begin position="1"/>
        <end position="20"/>
    </location>
</feature>
<proteinExistence type="predicted"/>
<dbReference type="AlphaFoldDB" id="A0A9P0AJD2"/>
<keyword evidence="5 8" id="KW-0472">Membrane</keyword>
<keyword evidence="2" id="KW-1003">Cell membrane</keyword>
<feature type="chain" id="PRO_5040173270" description="Ionotropic receptor" evidence="9">
    <location>
        <begin position="21"/>
        <end position="917"/>
    </location>
</feature>
<keyword evidence="6" id="KW-0675">Receptor</keyword>
<keyword evidence="4 8" id="KW-1133">Transmembrane helix</keyword>
<feature type="transmembrane region" description="Helical" evidence="8">
    <location>
        <begin position="636"/>
        <end position="656"/>
    </location>
</feature>
<evidence type="ECO:0000256" key="5">
    <source>
        <dbReference type="ARBA" id="ARBA00023136"/>
    </source>
</evidence>
<evidence type="ECO:0000256" key="7">
    <source>
        <dbReference type="ARBA" id="ARBA00023180"/>
    </source>
</evidence>
<evidence type="ECO:0000256" key="2">
    <source>
        <dbReference type="ARBA" id="ARBA00022475"/>
    </source>
</evidence>
<dbReference type="InterPro" id="IPR052192">
    <property type="entry name" value="Insect_Ionotropic_Sensory_Rcpt"/>
</dbReference>
<evidence type="ECO:0000256" key="4">
    <source>
        <dbReference type="ARBA" id="ARBA00022989"/>
    </source>
</evidence>
<name>A0A9P0AJD2_BEMTA</name>
<evidence type="ECO:0008006" key="12">
    <source>
        <dbReference type="Google" id="ProtNLM"/>
    </source>
</evidence>
<dbReference type="PANTHER" id="PTHR42643">
    <property type="entry name" value="IONOTROPIC RECEPTOR 20A-RELATED"/>
    <property type="match status" value="1"/>
</dbReference>
<reference evidence="10" key="1">
    <citation type="submission" date="2021-12" db="EMBL/GenBank/DDBJ databases">
        <authorList>
            <person name="King R."/>
        </authorList>
    </citation>
    <scope>NUCLEOTIDE SEQUENCE</scope>
</reference>
<dbReference type="Proteomes" id="UP001152759">
    <property type="component" value="Chromosome 7"/>
</dbReference>
<accession>A0A9P0AJD2</accession>
<dbReference type="PANTHER" id="PTHR42643:SF38">
    <property type="entry name" value="IONOTROPIC RECEPTOR 100A"/>
    <property type="match status" value="1"/>
</dbReference>
<evidence type="ECO:0000256" key="1">
    <source>
        <dbReference type="ARBA" id="ARBA00004651"/>
    </source>
</evidence>
<feature type="transmembrane region" description="Helical" evidence="8">
    <location>
        <begin position="662"/>
        <end position="680"/>
    </location>
</feature>
<keyword evidence="7" id="KW-0325">Glycoprotein</keyword>
<gene>
    <name evidence="10" type="ORF">BEMITA_LOCUS11250</name>
</gene>
<dbReference type="EMBL" id="OU963868">
    <property type="protein sequence ID" value="CAH0392777.1"/>
    <property type="molecule type" value="Genomic_DNA"/>
</dbReference>
<feature type="transmembrane region" description="Helical" evidence="8">
    <location>
        <begin position="606"/>
        <end position="624"/>
    </location>
</feature>
<sequence>MEYCWYFTAWALAFLGSLRCTLISNVKIEGEIMEDDPFLLRVVQNTMRISRAPTVHVSNHASHRSATSLLRSFHESHIPTTIGYKSIRAEQSPKTIMFLLDGCHDILSLIFGSVLERNISVVESEISVVESTDAVIESTHPYTESECSPDHSNRTKMILKSSIVETRNASILPRSLTIASEKPNADLKRSVIVLKSSDIESKDSVIEPMGSNLDLLKSVTELRTSTAKKSNSVRELRSLPTESKSYTNESKNLTIQPRNLIAGSMSSSFELRNTAYKTKRNVVPPKRTTVGLRSTNLKSKGERYIPRRIHDTPEEFSLQNICFDYHNSERTVRYGDPSKTCDHLVQISEEDFHAGSEFPTTLLRQTRDLFHHPVWNSANYLIFRVQNRRPERMCLDVDGSQHHEFDLLLSFKIMWRFFRSFKTVMCFAEQCFNYRPFDELIVAYTMASGDYFDFSWSNVQSKRLLVQIYSRDDADIYLGLSHRPEVGMFVLETVAEKLNTTVIFHTPSELDEATLDNDDSDGDVFDVAVKGFQGIEPDPDSKLKLVSVLSEELDLRLLLWEADFHLGIAFWRTATILHRLYLLMWSLEAVPERGYMPSYLIPAKCFTPIVWLFILGSISLCAFVHEAYRRISGEEASTIFTIYSYVLCVGHSRLLIGTATGKILFVILSFTCLILSSVFLSRMTESISKKLRYDPIDTAAQLEASDLLFQMEPDLGEYLFTSDPKYVWINNRSIDSWRFYRDVRRVFAAYPDPFEWGRSRSLLDLNMSEVASRSLARAETEILNNDGFILFVPLLTKWKDLFYAPDYRVIFGTTEFHIVKEPVMTYPFDLRLLSNSVYGPKIKSIAIRLAEAGIMTNAYEKILGRDWLEMFRQYEEVYANEPLRPFGMVDLQIGFIVLIVGWTISAFVFIAELFYTR</sequence>
<evidence type="ECO:0000313" key="11">
    <source>
        <dbReference type="Proteomes" id="UP001152759"/>
    </source>
</evidence>